<name>A0A158L4G8_9BURK</name>
<evidence type="ECO:0000313" key="1">
    <source>
        <dbReference type="EMBL" id="SAL88165.1"/>
    </source>
</evidence>
<reference evidence="1" key="1">
    <citation type="submission" date="2016-01" db="EMBL/GenBank/DDBJ databases">
        <authorList>
            <person name="Peeters C."/>
        </authorList>
    </citation>
    <scope>NUCLEOTIDE SEQUENCE [LARGE SCALE GENOMIC DNA]</scope>
    <source>
        <strain evidence="1">LMG 22940</strain>
    </source>
</reference>
<comment type="caution">
    <text evidence="1">The sequence shown here is derived from an EMBL/GenBank/DDBJ whole genome shotgun (WGS) entry which is preliminary data.</text>
</comment>
<sequence>MDYAGYVLTATAPPAHAHLYSADLLVERQGHPKHSVRGLDYFYDAAQALMYSIEWGRLWVKSNVRKHPEATHEHSHSRSRR</sequence>
<accession>A0A158L4G8</accession>
<proteinExistence type="predicted"/>
<protein>
    <submittedName>
        <fullName evidence="1">Transcriptional regulator</fullName>
    </submittedName>
</protein>
<evidence type="ECO:0000313" key="2">
    <source>
        <dbReference type="Proteomes" id="UP000054770"/>
    </source>
</evidence>
<dbReference type="AlphaFoldDB" id="A0A158L4G8"/>
<keyword evidence="2" id="KW-1185">Reference proteome</keyword>
<gene>
    <name evidence="1" type="ORF">AWB68_08679</name>
</gene>
<dbReference type="Proteomes" id="UP000054770">
    <property type="component" value="Unassembled WGS sequence"/>
</dbReference>
<organism evidence="1 2">
    <name type="scientific">Caballeronia choica</name>
    <dbReference type="NCBI Taxonomy" id="326476"/>
    <lineage>
        <taxon>Bacteria</taxon>
        <taxon>Pseudomonadati</taxon>
        <taxon>Pseudomonadota</taxon>
        <taxon>Betaproteobacteria</taxon>
        <taxon>Burkholderiales</taxon>
        <taxon>Burkholderiaceae</taxon>
        <taxon>Caballeronia</taxon>
    </lineage>
</organism>
<dbReference type="EMBL" id="FCON02000370">
    <property type="protein sequence ID" value="SAL88165.1"/>
    <property type="molecule type" value="Genomic_DNA"/>
</dbReference>